<feature type="domain" description="ABC transporter" evidence="10">
    <location>
        <begin position="4"/>
        <end position="229"/>
    </location>
</feature>
<evidence type="ECO:0000259" key="10">
    <source>
        <dbReference type="PROSITE" id="PS50893"/>
    </source>
</evidence>
<keyword evidence="7" id="KW-0472">Membrane</keyword>
<dbReference type="InterPro" id="IPR027417">
    <property type="entry name" value="P-loop_NTPase"/>
</dbReference>
<gene>
    <name evidence="11" type="ORF">HKD39_13530</name>
</gene>
<keyword evidence="12" id="KW-1185">Reference proteome</keyword>
<evidence type="ECO:0000256" key="4">
    <source>
        <dbReference type="ARBA" id="ARBA00022741"/>
    </source>
</evidence>
<reference evidence="11 12" key="1">
    <citation type="submission" date="2020-05" db="EMBL/GenBank/DDBJ databases">
        <title>Nakamurella sp. DB0629 isolated from air conditioner.</title>
        <authorList>
            <person name="Kim D.H."/>
            <person name="Kim D.-U."/>
        </authorList>
    </citation>
    <scope>NUCLEOTIDE SEQUENCE [LARGE SCALE GENOMIC DNA]</scope>
    <source>
        <strain evidence="11 12">DB0629</strain>
    </source>
</reference>
<dbReference type="Proteomes" id="UP000562984">
    <property type="component" value="Unassembled WGS sequence"/>
</dbReference>
<evidence type="ECO:0000313" key="11">
    <source>
        <dbReference type="EMBL" id="NNG36714.1"/>
    </source>
</evidence>
<feature type="region of interest" description="Disordered" evidence="9">
    <location>
        <begin position="304"/>
        <end position="324"/>
    </location>
</feature>
<evidence type="ECO:0000256" key="5">
    <source>
        <dbReference type="ARBA" id="ARBA00022840"/>
    </source>
</evidence>
<dbReference type="InterPro" id="IPR003439">
    <property type="entry name" value="ABC_transporter-like_ATP-bd"/>
</dbReference>
<dbReference type="GO" id="GO:0005524">
    <property type="term" value="F:ATP binding"/>
    <property type="evidence" value="ECO:0007669"/>
    <property type="project" value="UniProtKB-KW"/>
</dbReference>
<keyword evidence="5 11" id="KW-0067">ATP-binding</keyword>
<sequence length="324" mass="34483">MAMIDVRDLRKVYGPKTVVDGVSFSVQPGEIFGILGPNGAGKTTTVECIGGLRRRDGGSISVAGMDPAGEGKAFREALGIQLQESRLPEKQTVAEALQLYSSFYSRPRDWRELIERLGLGAQARTAFGKLSGGQKQRLSVALALIGNPKVAILDELTTGLDPTARREVWGLLEDLKGTGVTLLLVSHFMEEAERLCDRVAVIDRGRVVALDTPADLAAGVQADQRMSFIPSGRIDTVALQQLPDVHQVSSTGERVQVTGTDNVASAVIIALHEHGVAVRKLRVDQPNLDDAFVAITRNAEADAAAAQPIPDQSTAAAALPGGHR</sequence>
<comment type="subcellular location">
    <subcellularLocation>
        <location evidence="1">Cell membrane</location>
        <topology evidence="1">Peripheral membrane protein</topology>
    </subcellularLocation>
</comment>
<dbReference type="PANTHER" id="PTHR42711">
    <property type="entry name" value="ABC TRANSPORTER ATP-BINDING PROTEIN"/>
    <property type="match status" value="1"/>
</dbReference>
<accession>A0A849A6X5</accession>
<keyword evidence="8" id="KW-0046">Antibiotic resistance</keyword>
<dbReference type="InterPro" id="IPR017871">
    <property type="entry name" value="ABC_transporter-like_CS"/>
</dbReference>
<dbReference type="Gene3D" id="3.40.50.300">
    <property type="entry name" value="P-loop containing nucleotide triphosphate hydrolases"/>
    <property type="match status" value="1"/>
</dbReference>
<dbReference type="PROSITE" id="PS50893">
    <property type="entry name" value="ABC_TRANSPORTER_2"/>
    <property type="match status" value="1"/>
</dbReference>
<dbReference type="GO" id="GO:0005886">
    <property type="term" value="C:plasma membrane"/>
    <property type="evidence" value="ECO:0007669"/>
    <property type="project" value="UniProtKB-SubCell"/>
</dbReference>
<keyword evidence="4" id="KW-0547">Nucleotide-binding</keyword>
<dbReference type="InterPro" id="IPR003593">
    <property type="entry name" value="AAA+_ATPase"/>
</dbReference>
<protein>
    <submittedName>
        <fullName evidence="11">ABC transporter ATP-binding protein</fullName>
    </submittedName>
</protein>
<evidence type="ECO:0000256" key="3">
    <source>
        <dbReference type="ARBA" id="ARBA00022475"/>
    </source>
</evidence>
<dbReference type="GO" id="GO:0016887">
    <property type="term" value="F:ATP hydrolysis activity"/>
    <property type="evidence" value="ECO:0007669"/>
    <property type="project" value="InterPro"/>
</dbReference>
<dbReference type="InterPro" id="IPR050763">
    <property type="entry name" value="ABC_transporter_ATP-binding"/>
</dbReference>
<organism evidence="11 12">
    <name type="scientific">Nakamurella aerolata</name>
    <dbReference type="NCBI Taxonomy" id="1656892"/>
    <lineage>
        <taxon>Bacteria</taxon>
        <taxon>Bacillati</taxon>
        <taxon>Actinomycetota</taxon>
        <taxon>Actinomycetes</taxon>
        <taxon>Nakamurellales</taxon>
        <taxon>Nakamurellaceae</taxon>
        <taxon>Nakamurella</taxon>
    </lineage>
</organism>
<dbReference type="Pfam" id="PF00005">
    <property type="entry name" value="ABC_tran"/>
    <property type="match status" value="1"/>
</dbReference>
<dbReference type="PROSITE" id="PS00211">
    <property type="entry name" value="ABC_TRANSPORTER_1"/>
    <property type="match status" value="1"/>
</dbReference>
<keyword evidence="6" id="KW-1278">Translocase</keyword>
<evidence type="ECO:0000256" key="8">
    <source>
        <dbReference type="ARBA" id="ARBA00023251"/>
    </source>
</evidence>
<keyword evidence="2" id="KW-0813">Transport</keyword>
<dbReference type="EMBL" id="JABEND010000008">
    <property type="protein sequence ID" value="NNG36714.1"/>
    <property type="molecule type" value="Genomic_DNA"/>
</dbReference>
<dbReference type="AlphaFoldDB" id="A0A849A6X5"/>
<evidence type="ECO:0000313" key="12">
    <source>
        <dbReference type="Proteomes" id="UP000562984"/>
    </source>
</evidence>
<proteinExistence type="predicted"/>
<evidence type="ECO:0000256" key="2">
    <source>
        <dbReference type="ARBA" id="ARBA00022448"/>
    </source>
</evidence>
<dbReference type="PANTHER" id="PTHR42711:SF16">
    <property type="entry name" value="ABC TRANSPORTER ATP-BINDING PROTEIN"/>
    <property type="match status" value="1"/>
</dbReference>
<evidence type="ECO:0000256" key="1">
    <source>
        <dbReference type="ARBA" id="ARBA00004202"/>
    </source>
</evidence>
<dbReference type="GO" id="GO:0046677">
    <property type="term" value="P:response to antibiotic"/>
    <property type="evidence" value="ECO:0007669"/>
    <property type="project" value="UniProtKB-KW"/>
</dbReference>
<comment type="caution">
    <text evidence="11">The sequence shown here is derived from an EMBL/GenBank/DDBJ whole genome shotgun (WGS) entry which is preliminary data.</text>
</comment>
<evidence type="ECO:0000256" key="9">
    <source>
        <dbReference type="SAM" id="MobiDB-lite"/>
    </source>
</evidence>
<name>A0A849A6X5_9ACTN</name>
<evidence type="ECO:0000256" key="7">
    <source>
        <dbReference type="ARBA" id="ARBA00023136"/>
    </source>
</evidence>
<dbReference type="CDD" id="cd03230">
    <property type="entry name" value="ABC_DR_subfamily_A"/>
    <property type="match status" value="1"/>
</dbReference>
<dbReference type="FunFam" id="3.40.50.300:FF:000589">
    <property type="entry name" value="ABC transporter, ATP-binding subunit"/>
    <property type="match status" value="1"/>
</dbReference>
<dbReference type="SMART" id="SM00382">
    <property type="entry name" value="AAA"/>
    <property type="match status" value="1"/>
</dbReference>
<dbReference type="RefSeq" id="WP_171200420.1">
    <property type="nucleotide sequence ID" value="NZ_JABEND010000008.1"/>
</dbReference>
<keyword evidence="3" id="KW-1003">Cell membrane</keyword>
<dbReference type="SUPFAM" id="SSF52540">
    <property type="entry name" value="P-loop containing nucleoside triphosphate hydrolases"/>
    <property type="match status" value="1"/>
</dbReference>
<evidence type="ECO:0000256" key="6">
    <source>
        <dbReference type="ARBA" id="ARBA00022967"/>
    </source>
</evidence>